<sequence>MTDDRSSLKAAELLSLAGLAAAGAGGALLLQQWLGPYAVAIFAVGLAVHAAGMWSKHRIEARVQVRTAPWEPILYGLCWFALVALAACLLVPGFAPR</sequence>
<evidence type="ECO:0000256" key="1">
    <source>
        <dbReference type="SAM" id="Phobius"/>
    </source>
</evidence>
<dbReference type="OrthoDB" id="8906974at2"/>
<keyword evidence="1" id="KW-1133">Transmembrane helix</keyword>
<dbReference type="EMBL" id="VOBQ01000002">
    <property type="protein sequence ID" value="TWO73010.1"/>
    <property type="molecule type" value="Genomic_DNA"/>
</dbReference>
<accession>A0A562ZWN5</accession>
<dbReference type="Proteomes" id="UP000318199">
    <property type="component" value="Unassembled WGS sequence"/>
</dbReference>
<feature type="transmembrane region" description="Helical" evidence="1">
    <location>
        <begin position="12"/>
        <end position="30"/>
    </location>
</feature>
<evidence type="ECO:0000313" key="3">
    <source>
        <dbReference type="Proteomes" id="UP000318199"/>
    </source>
</evidence>
<protein>
    <submittedName>
        <fullName evidence="2">Uncharacterized protein</fullName>
    </submittedName>
</protein>
<feature type="transmembrane region" description="Helical" evidence="1">
    <location>
        <begin position="74"/>
        <end position="95"/>
    </location>
</feature>
<dbReference type="AlphaFoldDB" id="A0A562ZWN5"/>
<proteinExistence type="predicted"/>
<dbReference type="RefSeq" id="WP_145890403.1">
    <property type="nucleotide sequence ID" value="NZ_VOBQ01000002.1"/>
</dbReference>
<keyword evidence="1" id="KW-0472">Membrane</keyword>
<name>A0A562ZWN5_9BURK</name>
<comment type="caution">
    <text evidence="2">The sequence shown here is derived from an EMBL/GenBank/DDBJ whole genome shotgun (WGS) entry which is preliminary data.</text>
</comment>
<organism evidence="2 3">
    <name type="scientific">Caenimonas sedimenti</name>
    <dbReference type="NCBI Taxonomy" id="2596921"/>
    <lineage>
        <taxon>Bacteria</taxon>
        <taxon>Pseudomonadati</taxon>
        <taxon>Pseudomonadota</taxon>
        <taxon>Betaproteobacteria</taxon>
        <taxon>Burkholderiales</taxon>
        <taxon>Comamonadaceae</taxon>
        <taxon>Caenimonas</taxon>
    </lineage>
</organism>
<feature type="transmembrane region" description="Helical" evidence="1">
    <location>
        <begin position="36"/>
        <end position="54"/>
    </location>
</feature>
<gene>
    <name evidence="2" type="ORF">FN976_01875</name>
</gene>
<keyword evidence="3" id="KW-1185">Reference proteome</keyword>
<keyword evidence="1" id="KW-0812">Transmembrane</keyword>
<evidence type="ECO:0000313" key="2">
    <source>
        <dbReference type="EMBL" id="TWO73010.1"/>
    </source>
</evidence>
<reference evidence="2 3" key="1">
    <citation type="submission" date="2019-07" db="EMBL/GenBank/DDBJ databases">
        <title>Caenimonas sedimenti sp. nov., isolated from activated sludge.</title>
        <authorList>
            <person name="Xu J."/>
        </authorList>
    </citation>
    <scope>NUCLEOTIDE SEQUENCE [LARGE SCALE GENOMIC DNA]</scope>
    <source>
        <strain evidence="2 3">HX-9-20</strain>
    </source>
</reference>